<sequence length="220" mass="23927">MPKALLTGFDPFGGEPINPSYEAVSQLDRQTIDGVQIVAWKIPTVFRRSVDVLAHAIETVQPQVVICVGQAGGASDIRVERVALNLIDARIPDNEGNQPVDVPVVPDGPVAYWSTLPVKAIVHNLRAAGIPATVSYSAGTFVCNQLFYGLAHLLATQYPSIRGGFLHIPYLPEQAARHPGAPSMALETVVKALEIAVRTCFQQELEEPEAERRISEGREW</sequence>
<dbReference type="CDD" id="cd00501">
    <property type="entry name" value="Peptidase_C15"/>
    <property type="match status" value="1"/>
</dbReference>
<evidence type="ECO:0000256" key="3">
    <source>
        <dbReference type="ARBA" id="ARBA00004496"/>
    </source>
</evidence>
<name>A0A8J3B4S9_9BACI</name>
<dbReference type="PRINTS" id="PR00706">
    <property type="entry name" value="PYROGLUPTASE"/>
</dbReference>
<evidence type="ECO:0000256" key="4">
    <source>
        <dbReference type="ARBA" id="ARBA00006641"/>
    </source>
</evidence>
<evidence type="ECO:0000256" key="10">
    <source>
        <dbReference type="PROSITE-ProRule" id="PRU10077"/>
    </source>
</evidence>
<dbReference type="InterPro" id="IPR016125">
    <property type="entry name" value="Peptidase_C15-like"/>
</dbReference>
<dbReference type="EC" id="3.4.19.3" evidence="9"/>
<dbReference type="GO" id="GO:0016920">
    <property type="term" value="F:pyroglutamyl-peptidase activity"/>
    <property type="evidence" value="ECO:0007669"/>
    <property type="project" value="UniProtKB-UniRule"/>
</dbReference>
<evidence type="ECO:0000256" key="7">
    <source>
        <dbReference type="ARBA" id="ARBA00022801"/>
    </source>
</evidence>
<dbReference type="GO" id="GO:0006508">
    <property type="term" value="P:proteolysis"/>
    <property type="evidence" value="ECO:0007669"/>
    <property type="project" value="UniProtKB-KW"/>
</dbReference>
<gene>
    <name evidence="9 11" type="primary">pcp</name>
    <name evidence="11" type="ORF">GCM10007043_06820</name>
</gene>
<dbReference type="InterPro" id="IPR033694">
    <property type="entry name" value="PGPEP1_Cys_AS"/>
</dbReference>
<dbReference type="PANTHER" id="PTHR23402">
    <property type="entry name" value="PROTEASE FAMILY C15 PYROGLUTAMYL-PEPTIDASE I-RELATED"/>
    <property type="match status" value="1"/>
</dbReference>
<dbReference type="Pfam" id="PF01470">
    <property type="entry name" value="Peptidase_C15"/>
    <property type="match status" value="1"/>
</dbReference>
<feature type="active site" evidence="9 10">
    <location>
        <position position="143"/>
    </location>
</feature>
<evidence type="ECO:0000256" key="1">
    <source>
        <dbReference type="ARBA" id="ARBA00001770"/>
    </source>
</evidence>
<comment type="subunit">
    <text evidence="9">Homotetramer.</text>
</comment>
<feature type="active site" evidence="9">
    <location>
        <position position="80"/>
    </location>
</feature>
<proteinExistence type="inferred from homology"/>
<evidence type="ECO:0000256" key="6">
    <source>
        <dbReference type="ARBA" id="ARBA00022670"/>
    </source>
</evidence>
<dbReference type="InterPro" id="IPR036440">
    <property type="entry name" value="Peptidase_C15-like_sf"/>
</dbReference>
<dbReference type="PROSITE" id="PS01334">
    <property type="entry name" value="PYRASE_CYS"/>
    <property type="match status" value="1"/>
</dbReference>
<comment type="function">
    <text evidence="2 9">Removes 5-oxoproline from various penultimate amino acid residues except L-proline.</text>
</comment>
<comment type="similarity">
    <text evidence="4 9">Belongs to the peptidase C15 family.</text>
</comment>
<comment type="subcellular location">
    <subcellularLocation>
        <location evidence="3 9">Cytoplasm</location>
    </subcellularLocation>
</comment>
<evidence type="ECO:0000256" key="8">
    <source>
        <dbReference type="ARBA" id="ARBA00022807"/>
    </source>
</evidence>
<dbReference type="GO" id="GO:0005829">
    <property type="term" value="C:cytosol"/>
    <property type="evidence" value="ECO:0007669"/>
    <property type="project" value="InterPro"/>
</dbReference>
<dbReference type="InterPro" id="IPR029762">
    <property type="entry name" value="PGP-I_bact-type"/>
</dbReference>
<dbReference type="AlphaFoldDB" id="A0A8J3B4S9"/>
<evidence type="ECO:0000256" key="9">
    <source>
        <dbReference type="HAMAP-Rule" id="MF_00417"/>
    </source>
</evidence>
<keyword evidence="7 9" id="KW-0378">Hydrolase</keyword>
<dbReference type="PANTHER" id="PTHR23402:SF1">
    <property type="entry name" value="PYROGLUTAMYL-PEPTIDASE I"/>
    <property type="match status" value="1"/>
</dbReference>
<keyword evidence="12" id="KW-1185">Reference proteome</keyword>
<dbReference type="HAMAP" id="MF_00417">
    <property type="entry name" value="Pyrrolid_peptidase"/>
    <property type="match status" value="1"/>
</dbReference>
<keyword evidence="6 9" id="KW-0645">Protease</keyword>
<comment type="caution">
    <text evidence="11">The sequence shown here is derived from an EMBL/GenBank/DDBJ whole genome shotgun (WGS) entry which is preliminary data.</text>
</comment>
<dbReference type="PIRSF" id="PIRSF015592">
    <property type="entry name" value="Prld-crbxl_pptds"/>
    <property type="match status" value="1"/>
</dbReference>
<reference evidence="11" key="1">
    <citation type="journal article" date="2014" name="Int. J. Syst. Evol. Microbiol.">
        <title>Complete genome sequence of Corynebacterium casei LMG S-19264T (=DSM 44701T), isolated from a smear-ripened cheese.</title>
        <authorList>
            <consortium name="US DOE Joint Genome Institute (JGI-PGF)"/>
            <person name="Walter F."/>
            <person name="Albersmeier A."/>
            <person name="Kalinowski J."/>
            <person name="Ruckert C."/>
        </authorList>
    </citation>
    <scope>NUCLEOTIDE SEQUENCE</scope>
    <source>
        <strain evidence="11">JCM 14719</strain>
    </source>
</reference>
<dbReference type="NCBIfam" id="TIGR00504">
    <property type="entry name" value="pyro_pdase"/>
    <property type="match status" value="1"/>
</dbReference>
<evidence type="ECO:0000313" key="11">
    <source>
        <dbReference type="EMBL" id="GGJ95664.1"/>
    </source>
</evidence>
<evidence type="ECO:0000256" key="5">
    <source>
        <dbReference type="ARBA" id="ARBA00022490"/>
    </source>
</evidence>
<dbReference type="Proteomes" id="UP000637720">
    <property type="component" value="Unassembled WGS sequence"/>
</dbReference>
<dbReference type="InterPro" id="IPR000816">
    <property type="entry name" value="Peptidase_C15"/>
</dbReference>
<keyword evidence="5 9" id="KW-0963">Cytoplasm</keyword>
<comment type="catalytic activity">
    <reaction evidence="1 9 10">
        <text>Release of an N-terminal pyroglutamyl group from a polypeptide, the second amino acid generally not being Pro.</text>
        <dbReference type="EC" id="3.4.19.3"/>
    </reaction>
</comment>
<accession>A0A8J3B4S9</accession>
<dbReference type="NCBIfam" id="NF009676">
    <property type="entry name" value="PRK13197.1"/>
    <property type="match status" value="1"/>
</dbReference>
<feature type="active site" evidence="9">
    <location>
        <position position="167"/>
    </location>
</feature>
<protein>
    <recommendedName>
        <fullName evidence="9">Pyrrolidone-carboxylate peptidase</fullName>
        <ecNumber evidence="9">3.4.19.3</ecNumber>
    </recommendedName>
    <alternativeName>
        <fullName evidence="9">5-oxoprolyl-peptidase</fullName>
    </alternativeName>
    <alternativeName>
        <fullName evidence="9">Pyroglutamyl-peptidase I</fullName>
        <shortName evidence="9">PGP-I</shortName>
        <shortName evidence="9">Pyrase</shortName>
    </alternativeName>
</protein>
<organism evidence="11 12">
    <name type="scientific">Calditerricola satsumensis</name>
    <dbReference type="NCBI Taxonomy" id="373054"/>
    <lineage>
        <taxon>Bacteria</taxon>
        <taxon>Bacillati</taxon>
        <taxon>Bacillota</taxon>
        <taxon>Bacilli</taxon>
        <taxon>Bacillales</taxon>
        <taxon>Bacillaceae</taxon>
        <taxon>Calditerricola</taxon>
    </lineage>
</organism>
<reference evidence="11" key="2">
    <citation type="submission" date="2020-09" db="EMBL/GenBank/DDBJ databases">
        <authorList>
            <person name="Sun Q."/>
            <person name="Ohkuma M."/>
        </authorList>
    </citation>
    <scope>NUCLEOTIDE SEQUENCE</scope>
    <source>
        <strain evidence="11">JCM 14719</strain>
    </source>
</reference>
<keyword evidence="8 9" id="KW-0788">Thiol protease</keyword>
<dbReference type="RefSeq" id="WP_054670651.1">
    <property type="nucleotide sequence ID" value="NZ_BMOF01000008.1"/>
</dbReference>
<dbReference type="FunFam" id="3.40.630.20:FF:000001">
    <property type="entry name" value="Pyrrolidone-carboxylate peptidase"/>
    <property type="match status" value="1"/>
</dbReference>
<dbReference type="EMBL" id="BMOF01000008">
    <property type="protein sequence ID" value="GGJ95664.1"/>
    <property type="molecule type" value="Genomic_DNA"/>
</dbReference>
<dbReference type="SUPFAM" id="SSF53182">
    <property type="entry name" value="Pyrrolidone carboxyl peptidase (pyroglutamate aminopeptidase)"/>
    <property type="match status" value="1"/>
</dbReference>
<evidence type="ECO:0000256" key="2">
    <source>
        <dbReference type="ARBA" id="ARBA00002280"/>
    </source>
</evidence>
<evidence type="ECO:0000313" key="12">
    <source>
        <dbReference type="Proteomes" id="UP000637720"/>
    </source>
</evidence>
<dbReference type="Gene3D" id="3.40.630.20">
    <property type="entry name" value="Peptidase C15, pyroglutamyl peptidase I-like"/>
    <property type="match status" value="1"/>
</dbReference>